<name>A0A1I6XB99_9FLAO</name>
<evidence type="ECO:0000256" key="1">
    <source>
        <dbReference type="SAM" id="SignalP"/>
    </source>
</evidence>
<dbReference type="EMBL" id="FPAS01000001">
    <property type="protein sequence ID" value="SFT35282.1"/>
    <property type="molecule type" value="Genomic_DNA"/>
</dbReference>
<dbReference type="AlphaFoldDB" id="A0A1I6XB99"/>
<proteinExistence type="predicted"/>
<dbReference type="RefSeq" id="WP_139230180.1">
    <property type="nucleotide sequence ID" value="NZ_FPAS01000001.1"/>
</dbReference>
<dbReference type="STRING" id="477690.SAMN05216474_0052"/>
<keyword evidence="1" id="KW-0732">Signal</keyword>
<sequence length="175" mass="19326">MKTSKLTFHFLVGVFIFCMNTAFAQIDSLNIDYTSSPSLTIKGLNLTSKTTIKEVTKELGDATEIKEHANGEKAYFYETSGIVFFTNKNKITGLGINFNTDGDEKFPTTSFTGTLTLGEVNIFKETVSADIAGIENIEFICPFPAMCATKDRSLNIVCTAAFKDEQLTQVVFLMH</sequence>
<organism evidence="3 4">
    <name type="scientific">Lishizhenia tianjinensis</name>
    <dbReference type="NCBI Taxonomy" id="477690"/>
    <lineage>
        <taxon>Bacteria</taxon>
        <taxon>Pseudomonadati</taxon>
        <taxon>Bacteroidota</taxon>
        <taxon>Flavobacteriia</taxon>
        <taxon>Flavobacteriales</taxon>
        <taxon>Crocinitomicaceae</taxon>
        <taxon>Lishizhenia</taxon>
    </lineage>
</organism>
<feature type="domain" description="DUF7738" evidence="2">
    <location>
        <begin position="32"/>
        <end position="130"/>
    </location>
</feature>
<accession>A0A1I6XB99</accession>
<keyword evidence="4" id="KW-1185">Reference proteome</keyword>
<feature type="chain" id="PRO_5014880211" description="DUF7738 domain-containing protein" evidence="1">
    <location>
        <begin position="25"/>
        <end position="175"/>
    </location>
</feature>
<dbReference type="InterPro" id="IPR056640">
    <property type="entry name" value="DUF7738"/>
</dbReference>
<dbReference type="Proteomes" id="UP000236454">
    <property type="component" value="Unassembled WGS sequence"/>
</dbReference>
<evidence type="ECO:0000259" key="2">
    <source>
        <dbReference type="Pfam" id="PF24880"/>
    </source>
</evidence>
<evidence type="ECO:0000313" key="4">
    <source>
        <dbReference type="Proteomes" id="UP000236454"/>
    </source>
</evidence>
<protein>
    <recommendedName>
        <fullName evidence="2">DUF7738 domain-containing protein</fullName>
    </recommendedName>
</protein>
<gene>
    <name evidence="3" type="ORF">SAMN05216474_0052</name>
</gene>
<reference evidence="3 4" key="1">
    <citation type="submission" date="2016-10" db="EMBL/GenBank/DDBJ databases">
        <authorList>
            <person name="de Groot N.N."/>
        </authorList>
    </citation>
    <scope>NUCLEOTIDE SEQUENCE [LARGE SCALE GENOMIC DNA]</scope>
    <source>
        <strain evidence="3 4">CGMCC 1.7005</strain>
    </source>
</reference>
<dbReference type="OrthoDB" id="1443138at2"/>
<feature type="signal peptide" evidence="1">
    <location>
        <begin position="1"/>
        <end position="24"/>
    </location>
</feature>
<evidence type="ECO:0000313" key="3">
    <source>
        <dbReference type="EMBL" id="SFT35282.1"/>
    </source>
</evidence>
<dbReference type="Pfam" id="PF24880">
    <property type="entry name" value="DUF7738"/>
    <property type="match status" value="1"/>
</dbReference>